<sequence>MIGDLTACRIERLRRTDDDPERLRAHGRDPGRAQRLAGLTAAYHSSRGSPPADAAFLLAWRRSHGDGLIDVYAGGSAVAHVKPDGTAILGLPPGGSGPTIRGVELVKALDTMPQWIRLAGIVDSLPPDETVRSTTEVRGPSLEDCLLRAWRGPFAWLLLAEPVPEAEIDAEAIRVADLERDARTRTSPEYTLRTARLARRHRELRQAMATGLWRVHLLAGGESAGDARAVAALLTASADLVDGSYVLSPGGEPATLTEALDATVAGPEHAAPFLAGTALVAAVAREPVEEIPGLQMIAAPTFDVTAERPSDPEASPAIRLGRILDRNETAVDDAWVTHANLNRHTFVTGATGSGKSQSIRALLEQASSTGLPWLVVEPAKAEYRLMAARSQPGSVLAIRPGEPDEIPAGINPLEPAPGYPLQTHADLTRALFTAAFQAEEPFPQVLATALSRCYEDLGWDLSLGEPRHPELIPRYPTLTDLQQTAERVVKDIGYGREVRDNVLGFIRVRLASLRLGTTGRFLEGGHPIDFGHLLARNVVFEIENVGDDRDKAFLMGTVLIRLIEHLRVEHRRRGSHQTGLRHLTVVEEAHRLLRRTEHPGPAAHAVELFADLLAEIRAYGEGLIVADQVPSKLLSDVIKNTAVKLVHRLPARDDRDAVGATMNLTEQQSRHLVSVPPGTGALFTDGMDNPVLVRLPDGTGRESRVPAVTGDPTPVIGRRSVTCGAACRVTPCTLRQMRAAQRLASEERVLVLWAELAVLAHLSGWTMPLPHTSPRQSLAQLPDRLRDCAISHAVDAAVASRSAAITATASPTALAAHVTDAIQARLAHSRTCPTEEPRWLARPYRWCLVHDALKDHCRDNPSAGRHPRSDTWAREYGRQIPGDDGAAQWQAVRTWFDADLRETATVESVVWGTAGRSAIQSALGATRGAPDWNNRLTESLADFIDCTWPLRYLSQPTESEKEGVA</sequence>
<dbReference type="Proteomes" id="UP001612812">
    <property type="component" value="Unassembled WGS sequence"/>
</dbReference>
<feature type="domain" description="Helicase HerA-like C-terminal" evidence="1">
    <location>
        <begin position="335"/>
        <end position="376"/>
    </location>
</feature>
<dbReference type="EMBL" id="JBITLE010000001">
    <property type="protein sequence ID" value="MFI7260700.1"/>
    <property type="molecule type" value="Genomic_DNA"/>
</dbReference>
<gene>
    <name evidence="2" type="ORF">ACIBP4_00110</name>
</gene>
<evidence type="ECO:0000313" key="2">
    <source>
        <dbReference type="EMBL" id="MFI7260700.1"/>
    </source>
</evidence>
<organism evidence="2 3">
    <name type="scientific">Micromonospora maritima</name>
    <dbReference type="NCBI Taxonomy" id="986711"/>
    <lineage>
        <taxon>Bacteria</taxon>
        <taxon>Bacillati</taxon>
        <taxon>Actinomycetota</taxon>
        <taxon>Actinomycetes</taxon>
        <taxon>Micromonosporales</taxon>
        <taxon>Micromonosporaceae</taxon>
        <taxon>Micromonospora</taxon>
    </lineage>
</organism>
<dbReference type="RefSeq" id="WP_396769795.1">
    <property type="nucleotide sequence ID" value="NZ_JBITLA010000007.1"/>
</dbReference>
<keyword evidence="3" id="KW-1185">Reference proteome</keyword>
<keyword evidence="2" id="KW-0067">ATP-binding</keyword>
<reference evidence="2 3" key="1">
    <citation type="submission" date="2024-10" db="EMBL/GenBank/DDBJ databases">
        <title>The Natural Products Discovery Center: Release of the First 8490 Sequenced Strains for Exploring Actinobacteria Biosynthetic Diversity.</title>
        <authorList>
            <person name="Kalkreuter E."/>
            <person name="Kautsar S.A."/>
            <person name="Yang D."/>
            <person name="Bader C.D."/>
            <person name="Teijaro C.N."/>
            <person name="Fluegel L."/>
            <person name="Davis C.M."/>
            <person name="Simpson J.R."/>
            <person name="Lauterbach L."/>
            <person name="Steele A.D."/>
            <person name="Gui C."/>
            <person name="Meng S."/>
            <person name="Li G."/>
            <person name="Viehrig K."/>
            <person name="Ye F."/>
            <person name="Su P."/>
            <person name="Kiefer A.F."/>
            <person name="Nichols A."/>
            <person name="Cepeda A.J."/>
            <person name="Yan W."/>
            <person name="Fan B."/>
            <person name="Jiang Y."/>
            <person name="Adhikari A."/>
            <person name="Zheng C.-J."/>
            <person name="Schuster L."/>
            <person name="Cowan T.M."/>
            <person name="Smanski M.J."/>
            <person name="Chevrette M.G."/>
            <person name="De Carvalho L.P.S."/>
            <person name="Shen B."/>
        </authorList>
    </citation>
    <scope>NUCLEOTIDE SEQUENCE [LARGE SCALE GENOMIC DNA]</scope>
    <source>
        <strain evidence="2 3">NPDC049845</strain>
    </source>
</reference>
<dbReference type="InterPro" id="IPR051162">
    <property type="entry name" value="T4SS_component"/>
</dbReference>
<dbReference type="InterPro" id="IPR033186">
    <property type="entry name" value="HerA_C"/>
</dbReference>
<evidence type="ECO:0000313" key="3">
    <source>
        <dbReference type="Proteomes" id="UP001612812"/>
    </source>
</evidence>
<name>A0ABW7ZDI8_9ACTN</name>
<dbReference type="GO" id="GO:0005524">
    <property type="term" value="F:ATP binding"/>
    <property type="evidence" value="ECO:0007669"/>
    <property type="project" value="UniProtKB-KW"/>
</dbReference>
<comment type="caution">
    <text evidence="2">The sequence shown here is derived from an EMBL/GenBank/DDBJ whole genome shotgun (WGS) entry which is preliminary data.</text>
</comment>
<evidence type="ECO:0000259" key="1">
    <source>
        <dbReference type="Pfam" id="PF05872"/>
    </source>
</evidence>
<proteinExistence type="predicted"/>
<dbReference type="PANTHER" id="PTHR30121:SF6">
    <property type="entry name" value="SLR6007 PROTEIN"/>
    <property type="match status" value="1"/>
</dbReference>
<dbReference type="Gene3D" id="3.40.50.300">
    <property type="entry name" value="P-loop containing nucleotide triphosphate hydrolases"/>
    <property type="match status" value="2"/>
</dbReference>
<dbReference type="PANTHER" id="PTHR30121">
    <property type="entry name" value="UNCHARACTERIZED PROTEIN YJGR-RELATED"/>
    <property type="match status" value="1"/>
</dbReference>
<dbReference type="Pfam" id="PF05872">
    <property type="entry name" value="HerA_C"/>
    <property type="match status" value="1"/>
</dbReference>
<dbReference type="InterPro" id="IPR027417">
    <property type="entry name" value="P-loop_NTPase"/>
</dbReference>
<accession>A0ABW7ZDI8</accession>
<dbReference type="SUPFAM" id="SSF52540">
    <property type="entry name" value="P-loop containing nucleoside triphosphate hydrolases"/>
    <property type="match status" value="1"/>
</dbReference>
<protein>
    <submittedName>
        <fullName evidence="2">ATP-binding protein</fullName>
    </submittedName>
</protein>
<keyword evidence="2" id="KW-0547">Nucleotide-binding</keyword>